<protein>
    <recommendedName>
        <fullName evidence="3">CAAX protease</fullName>
    </recommendedName>
</protein>
<dbReference type="RefSeq" id="WP_124854728.1">
    <property type="nucleotide sequence ID" value="NZ_JBEXYX010000001.1"/>
</dbReference>
<dbReference type="OrthoDB" id="3418622at2"/>
<evidence type="ECO:0008006" key="3">
    <source>
        <dbReference type="Google" id="ProtNLM"/>
    </source>
</evidence>
<dbReference type="Proteomes" id="UP000266889">
    <property type="component" value="Unassembled WGS sequence"/>
</dbReference>
<dbReference type="AlphaFoldDB" id="A0A3N9XWH9"/>
<reference evidence="1 2" key="1">
    <citation type="submission" date="2018-05" db="EMBL/GenBank/DDBJ databases">
        <title>Micromonospora from Atacama Desert.</title>
        <authorList>
            <person name="Carro L."/>
            <person name="Goodfellow M."/>
            <person name="Klenk H.-P."/>
        </authorList>
    </citation>
    <scope>NUCLEOTIDE SEQUENCE [LARGE SCALE GENOMIC DNA]</scope>
    <source>
        <strain evidence="1 2">LB32</strain>
    </source>
</reference>
<sequence>MSADDLPDWIRRAFSVPRLNPYLTESGQVADKAVELYWWNIEVSAAFYGPLHCLEIALRNALHDQLCRRFGRPDWWASASVPLTDHGIRLVTEATLKCRRRGLTPPSADDVVAELSFGFWVSLLSNRRGSSYDRLLWVPTLHLAFPHHSGRRDELHTAFETMRLLRNRIMHYEPIHHRDLAADRRKLYYLLSAMDPVLAKEIRGLDRVETILARRRDAHSRVARPDL</sequence>
<proteinExistence type="predicted"/>
<gene>
    <name evidence="1" type="ORF">DLJ58_08915</name>
</gene>
<keyword evidence="2" id="KW-1185">Reference proteome</keyword>
<organism evidence="1 2">
    <name type="scientific">Micromonospora arida</name>
    <dbReference type="NCBI Taxonomy" id="2203715"/>
    <lineage>
        <taxon>Bacteria</taxon>
        <taxon>Bacillati</taxon>
        <taxon>Actinomycetota</taxon>
        <taxon>Actinomycetes</taxon>
        <taxon>Micromonosporales</taxon>
        <taxon>Micromonosporaceae</taxon>
        <taxon>Micromonospora</taxon>
    </lineage>
</organism>
<accession>A0A3N9XWH9</accession>
<comment type="caution">
    <text evidence="1">The sequence shown here is derived from an EMBL/GenBank/DDBJ whole genome shotgun (WGS) entry which is preliminary data.</text>
</comment>
<dbReference type="EMBL" id="QGSY01000139">
    <property type="protein sequence ID" value="RQX11247.1"/>
    <property type="molecule type" value="Genomic_DNA"/>
</dbReference>
<evidence type="ECO:0000313" key="2">
    <source>
        <dbReference type="Proteomes" id="UP000266889"/>
    </source>
</evidence>
<evidence type="ECO:0000313" key="1">
    <source>
        <dbReference type="EMBL" id="RQX11247.1"/>
    </source>
</evidence>
<name>A0A3N9XWH9_9ACTN</name>